<dbReference type="EMBL" id="UYSL01020253">
    <property type="protein sequence ID" value="VDL73683.1"/>
    <property type="molecule type" value="Genomic_DNA"/>
</dbReference>
<dbReference type="WBParaSite" id="NBR_0001009301-mRNA-1">
    <property type="protein sequence ID" value="NBR_0001009301-mRNA-1"/>
    <property type="gene ID" value="NBR_0001009301"/>
</dbReference>
<protein>
    <submittedName>
        <fullName evidence="2 4">Uncharacterized protein</fullName>
    </submittedName>
</protein>
<reference evidence="4" key="1">
    <citation type="submission" date="2017-02" db="UniProtKB">
        <authorList>
            <consortium name="WormBaseParasite"/>
        </authorList>
    </citation>
    <scope>IDENTIFICATION</scope>
</reference>
<proteinExistence type="predicted"/>
<organism evidence="4">
    <name type="scientific">Nippostrongylus brasiliensis</name>
    <name type="common">Rat hookworm</name>
    <dbReference type="NCBI Taxonomy" id="27835"/>
    <lineage>
        <taxon>Eukaryota</taxon>
        <taxon>Metazoa</taxon>
        <taxon>Ecdysozoa</taxon>
        <taxon>Nematoda</taxon>
        <taxon>Chromadorea</taxon>
        <taxon>Rhabditida</taxon>
        <taxon>Rhabditina</taxon>
        <taxon>Rhabditomorpha</taxon>
        <taxon>Strongyloidea</taxon>
        <taxon>Heligmosomidae</taxon>
        <taxon>Nippostrongylus</taxon>
    </lineage>
</organism>
<dbReference type="STRING" id="27835.A0A0N4Y2W7"/>
<evidence type="ECO:0000313" key="4">
    <source>
        <dbReference type="WBParaSite" id="NBR_0001009301-mRNA-1"/>
    </source>
</evidence>
<dbReference type="AlphaFoldDB" id="A0A0N4Y2W7"/>
<evidence type="ECO:0000313" key="2">
    <source>
        <dbReference type="EMBL" id="VDL73683.1"/>
    </source>
</evidence>
<name>A0A0N4Y2W7_NIPBR</name>
<reference evidence="2 3" key="2">
    <citation type="submission" date="2018-11" db="EMBL/GenBank/DDBJ databases">
        <authorList>
            <consortium name="Pathogen Informatics"/>
        </authorList>
    </citation>
    <scope>NUCLEOTIDE SEQUENCE [LARGE SCALE GENOMIC DNA]</scope>
</reference>
<accession>A0A0N4Y2W7</accession>
<sequence>MCYATETWPDNKAVAKAMQTTHHALEKCFLKTSLRQQRQQGIRSSELREKSQLADPLQYMKKSQYRWAGHLLRRKDPVSQNGSQETIRDHWDDRQQDGQTHFQSLSENVVSLTGCKLTEIKRSGRVVVPAEKISS</sequence>
<feature type="compositionally biased region" description="Basic and acidic residues" evidence="1">
    <location>
        <begin position="86"/>
        <end position="96"/>
    </location>
</feature>
<feature type="region of interest" description="Disordered" evidence="1">
    <location>
        <begin position="75"/>
        <end position="98"/>
    </location>
</feature>
<gene>
    <name evidence="2" type="ORF">NBR_LOCUS10094</name>
</gene>
<keyword evidence="3" id="KW-1185">Reference proteome</keyword>
<evidence type="ECO:0000313" key="3">
    <source>
        <dbReference type="Proteomes" id="UP000271162"/>
    </source>
</evidence>
<dbReference type="OMA" id="NCAFENI"/>
<evidence type="ECO:0000256" key="1">
    <source>
        <dbReference type="SAM" id="MobiDB-lite"/>
    </source>
</evidence>
<dbReference type="Proteomes" id="UP000271162">
    <property type="component" value="Unassembled WGS sequence"/>
</dbReference>